<organism evidence="2 3">
    <name type="scientific">Candidatus Berkelbacteria bacterium CG10_big_fil_rev_8_21_14_0_10_43_14</name>
    <dbReference type="NCBI Taxonomy" id="1974515"/>
    <lineage>
        <taxon>Bacteria</taxon>
        <taxon>Candidatus Berkelbacteria</taxon>
    </lineage>
</organism>
<protein>
    <submittedName>
        <fullName evidence="2">Uncharacterized protein</fullName>
    </submittedName>
</protein>
<dbReference type="Proteomes" id="UP000231162">
    <property type="component" value="Unassembled WGS sequence"/>
</dbReference>
<gene>
    <name evidence="2" type="ORF">COT79_03595</name>
</gene>
<sequence length="94" mass="8864">MVVILATVPSIGVLSRCSKRAGSNDSVGVIVDSSAKVSITDGSSPVGSSVMGGWVTGGSTTGGSTTTGGGLMTGGSMTIGGGGRSVTVNVTVSV</sequence>
<evidence type="ECO:0000256" key="1">
    <source>
        <dbReference type="SAM" id="MobiDB-lite"/>
    </source>
</evidence>
<proteinExistence type="predicted"/>
<feature type="compositionally biased region" description="Gly residues" evidence="1">
    <location>
        <begin position="54"/>
        <end position="78"/>
    </location>
</feature>
<evidence type="ECO:0000313" key="3">
    <source>
        <dbReference type="Proteomes" id="UP000231162"/>
    </source>
</evidence>
<comment type="caution">
    <text evidence="2">The sequence shown here is derived from an EMBL/GenBank/DDBJ whole genome shotgun (WGS) entry which is preliminary data.</text>
</comment>
<reference evidence="3" key="1">
    <citation type="submission" date="2017-09" db="EMBL/GenBank/DDBJ databases">
        <title>Depth-based differentiation of microbial function through sediment-hosted aquifers and enrichment of novel symbionts in the deep terrestrial subsurface.</title>
        <authorList>
            <person name="Probst A.J."/>
            <person name="Ladd B."/>
            <person name="Jarett J.K."/>
            <person name="Geller-Mcgrath D.E."/>
            <person name="Sieber C.M.K."/>
            <person name="Emerson J.B."/>
            <person name="Anantharaman K."/>
            <person name="Thomas B.C."/>
            <person name="Malmstrom R."/>
            <person name="Stieglmeier M."/>
            <person name="Klingl A."/>
            <person name="Woyke T."/>
            <person name="Ryan C.M."/>
            <person name="Banfield J.F."/>
        </authorList>
    </citation>
    <scope>NUCLEOTIDE SEQUENCE [LARGE SCALE GENOMIC DNA]</scope>
</reference>
<evidence type="ECO:0000313" key="2">
    <source>
        <dbReference type="EMBL" id="PIS06623.1"/>
    </source>
</evidence>
<dbReference type="EMBL" id="PEZX01000045">
    <property type="protein sequence ID" value="PIS06623.1"/>
    <property type="molecule type" value="Genomic_DNA"/>
</dbReference>
<feature type="region of interest" description="Disordered" evidence="1">
    <location>
        <begin position="50"/>
        <end position="78"/>
    </location>
</feature>
<name>A0A2M6R7W0_9BACT</name>
<dbReference type="AlphaFoldDB" id="A0A2M6R7W0"/>
<accession>A0A2M6R7W0</accession>